<dbReference type="InterPro" id="IPR001764">
    <property type="entry name" value="Glyco_hydro_3_N"/>
</dbReference>
<comment type="caution">
    <text evidence="5">The sequence shown here is derived from an EMBL/GenBank/DDBJ whole genome shotgun (WGS) entry which is preliminary data.</text>
</comment>
<feature type="region of interest" description="Disordered" evidence="3">
    <location>
        <begin position="843"/>
        <end position="874"/>
    </location>
</feature>
<evidence type="ECO:0000256" key="1">
    <source>
        <dbReference type="ARBA" id="ARBA00005336"/>
    </source>
</evidence>
<feature type="compositionally biased region" description="Low complexity" evidence="3">
    <location>
        <begin position="929"/>
        <end position="939"/>
    </location>
</feature>
<dbReference type="Pfam" id="PF01915">
    <property type="entry name" value="Glyco_hydro_3_C"/>
    <property type="match status" value="1"/>
</dbReference>
<sequence>MITRRARARVGLSGVAVAVLLTVPVGVAGAQGQPWLDPSLSPEERVDALLPQMTLEEKVALMTGDPPPGTGAYFNAAIPRLGIPELRTVDIGPGVRFVQSPTTAFPMDIALAATWNSRLAERLAAAVADEARATRHNMVLGPNVDIARNPFWSRIGETFGEDPLLSGVMAARFVRAAQADGDMAVNLKHYNAYTQETNRRRGVNTQSSDVDERTLQEIYTRPWAPSVREQLASVMCAYNRINGEHACEHGYLQEQVLRRQLGFDGFILTDFGASYHTVDSIEDGMDLETGTIAAYGPALLAAVRAGTVSEALVNQRVRNILRIYFRNGIFDHPLPATNQPVATQEHGGMAREIEQEAITLLKNRNAALPLQRPRQPQSIAVIGEGATWAAQQCCAAAIQNPTYTISPLQGIRQRAGSGVSVGFERGSDPPNPADLAPGPDAIPSSVLSPPGAAGQTGVRAEYWTNTTFAGTPFITRVDPRPAFDRGAIAGFAIHPEAVLAPTTAQSVRYSGTITPPQSGTYQLSLSGFGTGRLIFDGRQIVSFTNQIAPRAYVSAPQQLVGGRAYTFRVEYATTTPRDSLDPGSVRLGWVAPAGALSPDIQAAVSLASRSDVAVVVAGLYEAESRDRGELDLPTEQDELIDAVSRANPRTVVVLQSGGPVTMPWINQVDGIMQLYYGGGEQGRALADVLFGDVNPSGKLPISYPRYDFQPQALGIQNPLLTSEVFDVPFTEGVFVGYRGYERDRTALQFPFGYGLSYTSFGYTDATASNQDGQVSVSFTLRNTGERSGAEIAQVYAGTLPTSVATPPKQLAGWTKVQLAPGESRTVTVPLACKSLAYWDPGANTDAGNSEGQAHATNPNGTDPPSTNTDGNWVTPNGRVTLYVASSVSDVRLTTTASLRGGTCSEGSDLAILGEDGGDDNGTGVGTTGAGVQNTATAVAPQGTAGAPGSTGPQSQTGAVGPAGVQGPPGPAGRATCRPTGATRVLCTLLFADGSWSTAPASTRTATLRLLHRGRTVATGHAVLQAGKVNVRLKRTRAVRPGSYRLQITVAGKNRTVAATVARASRVRL</sequence>
<dbReference type="Gene3D" id="3.40.50.1700">
    <property type="entry name" value="Glycoside hydrolase family 3 C-terminal domain"/>
    <property type="match status" value="1"/>
</dbReference>
<dbReference type="InterPro" id="IPR002772">
    <property type="entry name" value="Glyco_hydro_3_C"/>
</dbReference>
<dbReference type="PANTHER" id="PTHR42715:SF10">
    <property type="entry name" value="BETA-GLUCOSIDASE"/>
    <property type="match status" value="1"/>
</dbReference>
<dbReference type="EMBL" id="RBIL01000001">
    <property type="protein sequence ID" value="RKQ92990.1"/>
    <property type="molecule type" value="Genomic_DNA"/>
</dbReference>
<dbReference type="Gene3D" id="2.60.40.10">
    <property type="entry name" value="Immunoglobulins"/>
    <property type="match status" value="1"/>
</dbReference>
<dbReference type="SUPFAM" id="SSF52279">
    <property type="entry name" value="Beta-D-glucan exohydrolase, C-terminal domain"/>
    <property type="match status" value="1"/>
</dbReference>
<dbReference type="InterPro" id="IPR036962">
    <property type="entry name" value="Glyco_hydro_3_N_sf"/>
</dbReference>
<dbReference type="Pfam" id="PF00933">
    <property type="entry name" value="Glyco_hydro_3"/>
    <property type="match status" value="1"/>
</dbReference>
<evidence type="ECO:0000259" key="4">
    <source>
        <dbReference type="PROSITE" id="PS51820"/>
    </source>
</evidence>
<keyword evidence="2" id="KW-0378">Hydrolase</keyword>
<evidence type="ECO:0000256" key="2">
    <source>
        <dbReference type="ARBA" id="ARBA00022801"/>
    </source>
</evidence>
<keyword evidence="6" id="KW-1185">Reference proteome</keyword>
<feature type="region of interest" description="Disordered" evidence="3">
    <location>
        <begin position="423"/>
        <end position="455"/>
    </location>
</feature>
<proteinExistence type="inferred from homology"/>
<dbReference type="Gene3D" id="2.60.120.260">
    <property type="entry name" value="Galactose-binding domain-like"/>
    <property type="match status" value="1"/>
</dbReference>
<dbReference type="Gene3D" id="3.20.20.300">
    <property type="entry name" value="Glycoside hydrolase, family 3, N-terminal domain"/>
    <property type="match status" value="1"/>
</dbReference>
<dbReference type="SMART" id="SM00758">
    <property type="entry name" value="PA14"/>
    <property type="match status" value="1"/>
</dbReference>
<dbReference type="SUPFAM" id="SSF51445">
    <property type="entry name" value="(Trans)glycosidases"/>
    <property type="match status" value="1"/>
</dbReference>
<dbReference type="PROSITE" id="PS51820">
    <property type="entry name" value="PA14"/>
    <property type="match status" value="1"/>
</dbReference>
<dbReference type="OrthoDB" id="9803863at2"/>
<dbReference type="SMART" id="SM01217">
    <property type="entry name" value="Fn3_like"/>
    <property type="match status" value="1"/>
</dbReference>
<dbReference type="InterPro" id="IPR050288">
    <property type="entry name" value="Cellulose_deg_GH3"/>
</dbReference>
<dbReference type="GO" id="GO:0008422">
    <property type="term" value="F:beta-glucosidase activity"/>
    <property type="evidence" value="ECO:0007669"/>
    <property type="project" value="TreeGrafter"/>
</dbReference>
<dbReference type="InterPro" id="IPR011658">
    <property type="entry name" value="PA14_dom"/>
</dbReference>
<dbReference type="GO" id="GO:0009251">
    <property type="term" value="P:glucan catabolic process"/>
    <property type="evidence" value="ECO:0007669"/>
    <property type="project" value="TreeGrafter"/>
</dbReference>
<dbReference type="RefSeq" id="WP_147447796.1">
    <property type="nucleotide sequence ID" value="NZ_RBIL01000001.1"/>
</dbReference>
<evidence type="ECO:0000313" key="6">
    <source>
        <dbReference type="Proteomes" id="UP000278962"/>
    </source>
</evidence>
<reference evidence="5 6" key="1">
    <citation type="submission" date="2018-10" db="EMBL/GenBank/DDBJ databases">
        <title>Genomic Encyclopedia of Archaeal and Bacterial Type Strains, Phase II (KMG-II): from individual species to whole genera.</title>
        <authorList>
            <person name="Goeker M."/>
        </authorList>
    </citation>
    <scope>NUCLEOTIDE SEQUENCE [LARGE SCALE GENOMIC DNA]</scope>
    <source>
        <strain evidence="5 6">DSM 14954</strain>
    </source>
</reference>
<comment type="similarity">
    <text evidence="1">Belongs to the glycosyl hydrolase 3 family.</text>
</comment>
<gene>
    <name evidence="5" type="ORF">C8N24_2847</name>
</gene>
<accession>A0A660LGE0</accession>
<feature type="domain" description="PA14" evidence="4">
    <location>
        <begin position="453"/>
        <end position="603"/>
    </location>
</feature>
<organism evidence="5 6">
    <name type="scientific">Solirubrobacter pauli</name>
    <dbReference type="NCBI Taxonomy" id="166793"/>
    <lineage>
        <taxon>Bacteria</taxon>
        <taxon>Bacillati</taxon>
        <taxon>Actinomycetota</taxon>
        <taxon>Thermoleophilia</taxon>
        <taxon>Solirubrobacterales</taxon>
        <taxon>Solirubrobacteraceae</taxon>
        <taxon>Solirubrobacter</taxon>
    </lineage>
</organism>
<dbReference type="Pfam" id="PF07691">
    <property type="entry name" value="PA14"/>
    <property type="match status" value="1"/>
</dbReference>
<evidence type="ECO:0000256" key="3">
    <source>
        <dbReference type="SAM" id="MobiDB-lite"/>
    </source>
</evidence>
<dbReference type="PRINTS" id="PR00133">
    <property type="entry name" value="GLHYDRLASE3"/>
</dbReference>
<dbReference type="InterPro" id="IPR037524">
    <property type="entry name" value="PA14/GLEYA"/>
</dbReference>
<dbReference type="InterPro" id="IPR013783">
    <property type="entry name" value="Ig-like_fold"/>
</dbReference>
<feature type="compositionally biased region" description="Gly residues" evidence="3">
    <location>
        <begin position="919"/>
        <end position="928"/>
    </location>
</feature>
<dbReference type="InterPro" id="IPR026891">
    <property type="entry name" value="Fn3-like"/>
</dbReference>
<dbReference type="Proteomes" id="UP000278962">
    <property type="component" value="Unassembled WGS sequence"/>
</dbReference>
<feature type="compositionally biased region" description="Polar residues" evidence="3">
    <location>
        <begin position="845"/>
        <end position="874"/>
    </location>
</feature>
<evidence type="ECO:0000313" key="5">
    <source>
        <dbReference type="EMBL" id="RKQ92990.1"/>
    </source>
</evidence>
<dbReference type="InterPro" id="IPR036881">
    <property type="entry name" value="Glyco_hydro_3_C_sf"/>
</dbReference>
<dbReference type="PANTHER" id="PTHR42715">
    <property type="entry name" value="BETA-GLUCOSIDASE"/>
    <property type="match status" value="1"/>
</dbReference>
<dbReference type="AlphaFoldDB" id="A0A660LGE0"/>
<dbReference type="InterPro" id="IPR017853">
    <property type="entry name" value="GH"/>
</dbReference>
<name>A0A660LGE0_9ACTN</name>
<dbReference type="Pfam" id="PF14310">
    <property type="entry name" value="Fn3-like"/>
    <property type="match status" value="1"/>
</dbReference>
<protein>
    <submittedName>
        <fullName evidence="5">Beta-glucosidase</fullName>
    </submittedName>
</protein>
<feature type="region of interest" description="Disordered" evidence="3">
    <location>
        <begin position="903"/>
        <end position="974"/>
    </location>
</feature>